<proteinExistence type="predicted"/>
<feature type="transmembrane region" description="Helical" evidence="1">
    <location>
        <begin position="93"/>
        <end position="112"/>
    </location>
</feature>
<dbReference type="PANTHER" id="PTHR31303:SF1">
    <property type="entry name" value="CTP-DEPENDENT DIACYLGLYCEROL KINASE 1"/>
    <property type="match status" value="1"/>
</dbReference>
<keyword evidence="2" id="KW-0808">Transferase</keyword>
<feature type="transmembrane region" description="Helical" evidence="1">
    <location>
        <begin position="199"/>
        <end position="217"/>
    </location>
</feature>
<gene>
    <name evidence="2" type="ORF">BIU88_08970</name>
</gene>
<dbReference type="InterPro" id="IPR037997">
    <property type="entry name" value="Dgk1-like"/>
</dbReference>
<dbReference type="PANTHER" id="PTHR31303">
    <property type="entry name" value="CTP-DEPENDENT DIACYLGLYCEROL KINASE 1"/>
    <property type="match status" value="1"/>
</dbReference>
<name>A0A1D8CZ90_CHLLM</name>
<protein>
    <submittedName>
        <fullName evidence="2">Phosphatidate cytidylyltransferase</fullName>
    </submittedName>
</protein>
<dbReference type="RefSeq" id="WP_069810443.1">
    <property type="nucleotide sequence ID" value="NZ_CP017305.1"/>
</dbReference>
<dbReference type="GO" id="GO:0016779">
    <property type="term" value="F:nucleotidyltransferase activity"/>
    <property type="evidence" value="ECO:0007669"/>
    <property type="project" value="UniProtKB-KW"/>
</dbReference>
<dbReference type="AlphaFoldDB" id="A0A1D8CZ90"/>
<accession>A0A1D8CZ90</accession>
<dbReference type="GO" id="GO:0004143">
    <property type="term" value="F:ATP-dependent diacylglycerol kinase activity"/>
    <property type="evidence" value="ECO:0007669"/>
    <property type="project" value="InterPro"/>
</dbReference>
<dbReference type="KEGG" id="clz:BIU88_08970"/>
<keyword evidence="1" id="KW-0472">Membrane</keyword>
<reference evidence="2" key="1">
    <citation type="submission" date="2016-09" db="EMBL/GenBank/DDBJ databases">
        <title>Genome sequence of Chlorobaculum limnaeum.</title>
        <authorList>
            <person name="Liu Z."/>
            <person name="Tank M."/>
            <person name="Bryant D.A."/>
        </authorList>
    </citation>
    <scope>NUCLEOTIDE SEQUENCE [LARGE SCALE GENOMIC DNA]</scope>
    <source>
        <strain evidence="2">DSM 1677</strain>
    </source>
</reference>
<feature type="transmembrane region" description="Helical" evidence="1">
    <location>
        <begin position="151"/>
        <end position="179"/>
    </location>
</feature>
<keyword evidence="1" id="KW-0812">Transmembrane</keyword>
<dbReference type="OrthoDB" id="9786398at2"/>
<evidence type="ECO:0000313" key="2">
    <source>
        <dbReference type="EMBL" id="AOS84250.1"/>
    </source>
</evidence>
<organism evidence="2 3">
    <name type="scientific">Chlorobaculum limnaeum</name>
    <dbReference type="NCBI Taxonomy" id="274537"/>
    <lineage>
        <taxon>Bacteria</taxon>
        <taxon>Pseudomonadati</taxon>
        <taxon>Chlorobiota</taxon>
        <taxon>Chlorobiia</taxon>
        <taxon>Chlorobiales</taxon>
        <taxon>Chlorobiaceae</taxon>
        <taxon>Chlorobaculum</taxon>
    </lineage>
</organism>
<dbReference type="EMBL" id="CP017305">
    <property type="protein sequence ID" value="AOS84250.1"/>
    <property type="molecule type" value="Genomic_DNA"/>
</dbReference>
<feature type="transmembrane region" description="Helical" evidence="1">
    <location>
        <begin position="48"/>
        <end position="72"/>
    </location>
</feature>
<evidence type="ECO:0000256" key="1">
    <source>
        <dbReference type="SAM" id="Phobius"/>
    </source>
</evidence>
<keyword evidence="2" id="KW-0548">Nucleotidyltransferase</keyword>
<sequence>MNRSSKNVKIEPDSDHLDFRYELARKAIHLSSLLIPLIYWHIGRKQALLILAPVTAGFLLVDVFKHFVPFISTWYHSTFGTMLRGHELSRERLHLNGATWITLAAFVLIAFFPKTIAVASFAMVSVSDTVAALVGKKFGRHRFGQKSIEGSLAFFVSALIIVSLIPGLLFPVGIVMAVAGTFTEALVLKIGAFRIDDNFSVPLAGAVAGLLCYIWLFPEALQALAR</sequence>
<keyword evidence="1" id="KW-1133">Transmembrane helix</keyword>
<keyword evidence="3" id="KW-1185">Reference proteome</keyword>
<dbReference type="Proteomes" id="UP000095185">
    <property type="component" value="Chromosome"/>
</dbReference>
<dbReference type="STRING" id="274537.BIU88_08970"/>
<evidence type="ECO:0000313" key="3">
    <source>
        <dbReference type="Proteomes" id="UP000095185"/>
    </source>
</evidence>